<evidence type="ECO:0000313" key="4">
    <source>
        <dbReference type="Proteomes" id="UP000219182"/>
    </source>
</evidence>
<proteinExistence type="predicted"/>
<name>A0A2A6FIC9_9HYPH</name>
<protein>
    <recommendedName>
        <fullName evidence="2">DUF5681 domain-containing protein</fullName>
    </recommendedName>
</protein>
<feature type="region of interest" description="Disordered" evidence="1">
    <location>
        <begin position="129"/>
        <end position="148"/>
    </location>
</feature>
<evidence type="ECO:0000259" key="2">
    <source>
        <dbReference type="Pfam" id="PF18932"/>
    </source>
</evidence>
<organism evidence="3 4">
    <name type="scientific">Mesorhizobium sanjuanii</name>
    <dbReference type="NCBI Taxonomy" id="2037900"/>
    <lineage>
        <taxon>Bacteria</taxon>
        <taxon>Pseudomonadati</taxon>
        <taxon>Pseudomonadota</taxon>
        <taxon>Alphaproteobacteria</taxon>
        <taxon>Hyphomicrobiales</taxon>
        <taxon>Phyllobacteriaceae</taxon>
        <taxon>Mesorhizobium</taxon>
    </lineage>
</organism>
<dbReference type="InterPro" id="IPR043736">
    <property type="entry name" value="DUF5681"/>
</dbReference>
<dbReference type="RefSeq" id="WP_097572730.1">
    <property type="nucleotide sequence ID" value="NZ_NWQG01000042.1"/>
</dbReference>
<dbReference type="EMBL" id="NWQG01000042">
    <property type="protein sequence ID" value="PDQ21700.1"/>
    <property type="molecule type" value="Genomic_DNA"/>
</dbReference>
<accession>A0A2A6FIC9</accession>
<evidence type="ECO:0000313" key="3">
    <source>
        <dbReference type="EMBL" id="PDQ21700.1"/>
    </source>
</evidence>
<dbReference type="AlphaFoldDB" id="A0A2A6FIC9"/>
<dbReference type="Pfam" id="PF18932">
    <property type="entry name" value="DUF5681"/>
    <property type="match status" value="1"/>
</dbReference>
<sequence>MSGRNGNRKRPAHYEVGYGKPPSEHRFAKGQSGNPKGRPKGKKNIDTMLRETLLATIPIQINGKTTNVTALEAIVLKLRNNAIAGDFRSAVQAIQLGMRALQPEETESSGVATPLDQNVMMDLMRDYLEHQDPAANDDGDRSKTDEEE</sequence>
<evidence type="ECO:0000256" key="1">
    <source>
        <dbReference type="SAM" id="MobiDB-lite"/>
    </source>
</evidence>
<feature type="compositionally biased region" description="Basic residues" evidence="1">
    <location>
        <begin position="1"/>
        <end position="11"/>
    </location>
</feature>
<reference evidence="3 4" key="1">
    <citation type="submission" date="2017-09" db="EMBL/GenBank/DDBJ databases">
        <title>Mesorhizobum sanjuanii sp. nov. isolated from nodules of Lotus tenuis in saline-alkaline lowlands of Flooding Pampa.</title>
        <authorList>
            <person name="Sannazzaro A.I."/>
            <person name="Torres Tejerizo G.A."/>
            <person name="Fontana F."/>
            <person name="Cumpa Velazquez L.M."/>
            <person name="Hansen L."/>
            <person name="Pistorio M."/>
            <person name="Estrella M.J."/>
        </authorList>
    </citation>
    <scope>NUCLEOTIDE SEQUENCE [LARGE SCALE GENOMIC DNA]</scope>
    <source>
        <strain evidence="3 4">BSA136</strain>
    </source>
</reference>
<comment type="caution">
    <text evidence="3">The sequence shown here is derived from an EMBL/GenBank/DDBJ whole genome shotgun (WGS) entry which is preliminary data.</text>
</comment>
<dbReference type="Proteomes" id="UP000219182">
    <property type="component" value="Unassembled WGS sequence"/>
</dbReference>
<gene>
    <name evidence="3" type="ORF">CN311_07705</name>
</gene>
<keyword evidence="4" id="KW-1185">Reference proteome</keyword>
<feature type="region of interest" description="Disordered" evidence="1">
    <location>
        <begin position="1"/>
        <end position="44"/>
    </location>
</feature>
<feature type="domain" description="DUF5681" evidence="2">
    <location>
        <begin position="24"/>
        <end position="98"/>
    </location>
</feature>